<dbReference type="EC" id="5.4.4.2" evidence="2"/>
<dbReference type="KEGG" id="gfl:GRFL_0141"/>
<dbReference type="Gene3D" id="3.60.120.10">
    <property type="entry name" value="Anthranilate synthase"/>
    <property type="match status" value="1"/>
</dbReference>
<sequence length="380" mass="43649">MTKEDFFQKIQQQLKAQKAFVCYRKPGQALANLLLQQDYTAHELTDFSENGFVFAPFDRNGKTYLIPQNTSETIQFELAEVLITDEETSSDYEGSYVGAEEDQKDHELLVQKGIDAIRDQRFRKVVLSRSELVELNDPSPMPIFKKLLQKYREAFVYCWFHPKTGLWMGATPETLLQVERDRFETMALAGTQVNKGQEQIEWGQKELEEQLLVTDFILNALEGLPEIKIGEISKPYSAHAGTLLHIRTDISGKVSQAEDQSKLIEALHPTPAVCGLPRKEALEFIQKHEHYDREYYSGFLGELNFKTEKKRNGNRRNQENQQFSAILKQTSLYVNLRCMKLKDGDARIYIGGGITRDSDPAHEWMETVNKAQTMKSVLVK</sequence>
<dbReference type="Proteomes" id="UP000186230">
    <property type="component" value="Chromosome"/>
</dbReference>
<dbReference type="InterPro" id="IPR005801">
    <property type="entry name" value="ADC_synthase"/>
</dbReference>
<evidence type="ECO:0000313" key="3">
    <source>
        <dbReference type="Proteomes" id="UP000186230"/>
    </source>
</evidence>
<dbReference type="EMBL" id="CP016359">
    <property type="protein sequence ID" value="APU66865.1"/>
    <property type="molecule type" value="Genomic_DNA"/>
</dbReference>
<dbReference type="RefSeq" id="WP_236995852.1">
    <property type="nucleotide sequence ID" value="NZ_AMRU01000014.1"/>
</dbReference>
<dbReference type="GO" id="GO:0008909">
    <property type="term" value="F:isochorismate synthase activity"/>
    <property type="evidence" value="ECO:0007669"/>
    <property type="project" value="UniProtKB-EC"/>
</dbReference>
<protein>
    <submittedName>
        <fullName evidence="2">Isochorismate synthase</fullName>
        <ecNumber evidence="2">5.4.4.2</ecNumber>
    </submittedName>
</protein>
<proteinExistence type="predicted"/>
<organism evidence="2 3">
    <name type="scientific">Christiangramia flava JLT2011</name>
    <dbReference type="NCBI Taxonomy" id="1229726"/>
    <lineage>
        <taxon>Bacteria</taxon>
        <taxon>Pseudomonadati</taxon>
        <taxon>Bacteroidota</taxon>
        <taxon>Flavobacteriia</taxon>
        <taxon>Flavobacteriales</taxon>
        <taxon>Flavobacteriaceae</taxon>
        <taxon>Christiangramia</taxon>
    </lineage>
</organism>
<keyword evidence="2" id="KW-0413">Isomerase</keyword>
<evidence type="ECO:0000259" key="1">
    <source>
        <dbReference type="Pfam" id="PF00425"/>
    </source>
</evidence>
<feature type="domain" description="Chorismate-utilising enzyme C-terminal" evidence="1">
    <location>
        <begin position="103"/>
        <end position="307"/>
    </location>
</feature>
<evidence type="ECO:0000313" key="2">
    <source>
        <dbReference type="EMBL" id="APU66865.1"/>
    </source>
</evidence>
<accession>A0A1L7I141</accession>
<dbReference type="InterPro" id="IPR015890">
    <property type="entry name" value="Chorismate_C"/>
</dbReference>
<dbReference type="SUPFAM" id="SSF56322">
    <property type="entry name" value="ADC synthase"/>
    <property type="match status" value="1"/>
</dbReference>
<name>A0A1L7I141_9FLAO</name>
<dbReference type="Pfam" id="PF00425">
    <property type="entry name" value="Chorismate_bind"/>
    <property type="match status" value="2"/>
</dbReference>
<dbReference type="STRING" id="1229726.GRFL_0141"/>
<feature type="domain" description="Chorismate-utilising enzyme C-terminal" evidence="1">
    <location>
        <begin position="329"/>
        <end position="370"/>
    </location>
</feature>
<reference evidence="2 3" key="1">
    <citation type="submission" date="2016-07" db="EMBL/GenBank/DDBJ databases">
        <title>Multi-omics approach to identify versatile polysaccharide utilization systems of a marine flavobacterium Gramella flava.</title>
        <authorList>
            <person name="Tang K."/>
        </authorList>
    </citation>
    <scope>NUCLEOTIDE SEQUENCE [LARGE SCALE GENOMIC DNA]</scope>
    <source>
        <strain evidence="2 3">JLT2011</strain>
    </source>
</reference>
<keyword evidence="3" id="KW-1185">Reference proteome</keyword>
<dbReference type="PANTHER" id="PTHR42839:SF2">
    <property type="entry name" value="ISOCHORISMATE SYNTHASE ENTC"/>
    <property type="match status" value="1"/>
</dbReference>
<dbReference type="AlphaFoldDB" id="A0A1L7I141"/>
<gene>
    <name evidence="2" type="ORF">GRFL_0141</name>
</gene>
<dbReference type="PANTHER" id="PTHR42839">
    <property type="entry name" value="ISOCHORISMATE SYNTHASE ENTC"/>
    <property type="match status" value="1"/>
</dbReference>